<dbReference type="AlphaFoldDB" id="A0A257T7S8"/>
<organism evidence="1 2">
    <name type="scientific">Acidithiobacillus ferrivorans</name>
    <dbReference type="NCBI Taxonomy" id="160808"/>
    <lineage>
        <taxon>Bacteria</taxon>
        <taxon>Pseudomonadati</taxon>
        <taxon>Pseudomonadota</taxon>
        <taxon>Acidithiobacillia</taxon>
        <taxon>Acidithiobacillales</taxon>
        <taxon>Acidithiobacillaceae</taxon>
        <taxon>Acidithiobacillus</taxon>
    </lineage>
</organism>
<dbReference type="Proteomes" id="UP000216779">
    <property type="component" value="Unassembled WGS sequence"/>
</dbReference>
<gene>
    <name evidence="1" type="ORF">B7Z70_04955</name>
</gene>
<proteinExistence type="predicted"/>
<sequence>MARTRIAALRLDGEHAEQKREEIRRIFHETFSLYEQLFDHLAEPAAWYEKAIPLRHPLIFYFGHSATFYVNKLQVAGLIGQRLDPRLESVF</sequence>
<evidence type="ECO:0000313" key="2">
    <source>
        <dbReference type="Proteomes" id="UP000216779"/>
    </source>
</evidence>
<evidence type="ECO:0000313" key="1">
    <source>
        <dbReference type="EMBL" id="OYV81628.1"/>
    </source>
</evidence>
<dbReference type="EMBL" id="NCBC01000122">
    <property type="protein sequence ID" value="OYV81628.1"/>
    <property type="molecule type" value="Genomic_DNA"/>
</dbReference>
<accession>A0A257T7S8</accession>
<comment type="caution">
    <text evidence="1">The sequence shown here is derived from an EMBL/GenBank/DDBJ whole genome shotgun (WGS) entry which is preliminary data.</text>
</comment>
<reference evidence="1 2" key="1">
    <citation type="submission" date="2017-03" db="EMBL/GenBank/DDBJ databases">
        <title>Lifting the veil on microbial sulfur biogeochemistry in mining wastewaters.</title>
        <authorList>
            <person name="Kantor R.S."/>
            <person name="Colenbrander Nelson T."/>
            <person name="Marshall S."/>
            <person name="Bennett D."/>
            <person name="Apte S."/>
            <person name="Camacho D."/>
            <person name="Thomas B.C."/>
            <person name="Warren L.A."/>
            <person name="Banfield J.F."/>
        </authorList>
    </citation>
    <scope>NUCLEOTIDE SEQUENCE [LARGE SCALE GENOMIC DNA]</scope>
    <source>
        <strain evidence="1">21-59-9</strain>
    </source>
</reference>
<feature type="non-terminal residue" evidence="1">
    <location>
        <position position="91"/>
    </location>
</feature>
<evidence type="ECO:0008006" key="3">
    <source>
        <dbReference type="Google" id="ProtNLM"/>
    </source>
</evidence>
<name>A0A257T7S8_9PROT</name>
<protein>
    <recommendedName>
        <fullName evidence="3">SAM-dependent methyltransferase</fullName>
    </recommendedName>
</protein>